<name>A0A0E9QVP1_ANGAN</name>
<evidence type="ECO:0000313" key="1">
    <source>
        <dbReference type="EMBL" id="JAH21031.1"/>
    </source>
</evidence>
<reference evidence="1" key="1">
    <citation type="submission" date="2014-11" db="EMBL/GenBank/DDBJ databases">
        <authorList>
            <person name="Amaro Gonzalez C."/>
        </authorList>
    </citation>
    <scope>NUCLEOTIDE SEQUENCE</scope>
</reference>
<protein>
    <submittedName>
        <fullName evidence="1">Uncharacterized protein</fullName>
    </submittedName>
</protein>
<organism evidence="1">
    <name type="scientific">Anguilla anguilla</name>
    <name type="common">European freshwater eel</name>
    <name type="synonym">Muraena anguilla</name>
    <dbReference type="NCBI Taxonomy" id="7936"/>
    <lineage>
        <taxon>Eukaryota</taxon>
        <taxon>Metazoa</taxon>
        <taxon>Chordata</taxon>
        <taxon>Craniata</taxon>
        <taxon>Vertebrata</taxon>
        <taxon>Euteleostomi</taxon>
        <taxon>Actinopterygii</taxon>
        <taxon>Neopterygii</taxon>
        <taxon>Teleostei</taxon>
        <taxon>Anguilliformes</taxon>
        <taxon>Anguillidae</taxon>
        <taxon>Anguilla</taxon>
    </lineage>
</organism>
<sequence length="9" mass="979">MCATIPRST</sequence>
<dbReference type="EMBL" id="GBXM01087546">
    <property type="protein sequence ID" value="JAH21031.1"/>
    <property type="molecule type" value="Transcribed_RNA"/>
</dbReference>
<accession>A0A0E9QVP1</accession>
<reference evidence="1" key="2">
    <citation type="journal article" date="2015" name="Fish Shellfish Immunol.">
        <title>Early steps in the European eel (Anguilla anguilla)-Vibrio vulnificus interaction in the gills: Role of the RtxA13 toxin.</title>
        <authorList>
            <person name="Callol A."/>
            <person name="Pajuelo D."/>
            <person name="Ebbesson L."/>
            <person name="Teles M."/>
            <person name="MacKenzie S."/>
            <person name="Amaro C."/>
        </authorList>
    </citation>
    <scope>NUCLEOTIDE SEQUENCE</scope>
</reference>
<proteinExistence type="predicted"/>